<comment type="caution">
    <text evidence="1">The sequence shown here is derived from an EMBL/GenBank/DDBJ whole genome shotgun (WGS) entry which is preliminary data.</text>
</comment>
<sequence length="95" mass="10889">MRFLPACRRGRSGETRVADRRQTTIYSSILVIKWHPFLLNASSDPLGGRSEANFGTSCLQVEQSVRWSDETESKPVWNDCLRNNLLRLATYKCVK</sequence>
<evidence type="ECO:0000313" key="2">
    <source>
        <dbReference type="Proteomes" id="UP000494165"/>
    </source>
</evidence>
<organism evidence="1 2">
    <name type="scientific">Cloeon dipterum</name>
    <dbReference type="NCBI Taxonomy" id="197152"/>
    <lineage>
        <taxon>Eukaryota</taxon>
        <taxon>Metazoa</taxon>
        <taxon>Ecdysozoa</taxon>
        <taxon>Arthropoda</taxon>
        <taxon>Hexapoda</taxon>
        <taxon>Insecta</taxon>
        <taxon>Pterygota</taxon>
        <taxon>Palaeoptera</taxon>
        <taxon>Ephemeroptera</taxon>
        <taxon>Pisciforma</taxon>
        <taxon>Baetidae</taxon>
        <taxon>Cloeon</taxon>
    </lineage>
</organism>
<reference evidence="1 2" key="1">
    <citation type="submission" date="2020-04" db="EMBL/GenBank/DDBJ databases">
        <authorList>
            <person name="Alioto T."/>
            <person name="Alioto T."/>
            <person name="Gomez Garrido J."/>
        </authorList>
    </citation>
    <scope>NUCLEOTIDE SEQUENCE [LARGE SCALE GENOMIC DNA]</scope>
</reference>
<dbReference type="EMBL" id="CADEPI010000053">
    <property type="protein sequence ID" value="CAB3370462.1"/>
    <property type="molecule type" value="Genomic_DNA"/>
</dbReference>
<dbReference type="Proteomes" id="UP000494165">
    <property type="component" value="Unassembled WGS sequence"/>
</dbReference>
<proteinExistence type="predicted"/>
<keyword evidence="2" id="KW-1185">Reference proteome</keyword>
<name>A0A8S1CQY5_9INSE</name>
<gene>
    <name evidence="1" type="ORF">CLODIP_2_CD08171</name>
</gene>
<protein>
    <submittedName>
        <fullName evidence="1">Uncharacterized protein</fullName>
    </submittedName>
</protein>
<dbReference type="AlphaFoldDB" id="A0A8S1CQY5"/>
<evidence type="ECO:0000313" key="1">
    <source>
        <dbReference type="EMBL" id="CAB3370462.1"/>
    </source>
</evidence>
<accession>A0A8S1CQY5</accession>